<evidence type="ECO:0008006" key="3">
    <source>
        <dbReference type="Google" id="ProtNLM"/>
    </source>
</evidence>
<evidence type="ECO:0000313" key="1">
    <source>
        <dbReference type="EMBL" id="GFO27150.1"/>
    </source>
</evidence>
<dbReference type="AlphaFoldDB" id="A0AAV4C6T6"/>
<gene>
    <name evidence="1" type="ORF">PoB_005365500</name>
</gene>
<organism evidence="1 2">
    <name type="scientific">Plakobranchus ocellatus</name>
    <dbReference type="NCBI Taxonomy" id="259542"/>
    <lineage>
        <taxon>Eukaryota</taxon>
        <taxon>Metazoa</taxon>
        <taxon>Spiralia</taxon>
        <taxon>Lophotrochozoa</taxon>
        <taxon>Mollusca</taxon>
        <taxon>Gastropoda</taxon>
        <taxon>Heterobranchia</taxon>
        <taxon>Euthyneura</taxon>
        <taxon>Panpulmonata</taxon>
        <taxon>Sacoglossa</taxon>
        <taxon>Placobranchoidea</taxon>
        <taxon>Plakobranchidae</taxon>
        <taxon>Plakobranchus</taxon>
    </lineage>
</organism>
<reference evidence="1 2" key="1">
    <citation type="journal article" date="2021" name="Elife">
        <title>Chloroplast acquisition without the gene transfer in kleptoplastic sea slugs, Plakobranchus ocellatus.</title>
        <authorList>
            <person name="Maeda T."/>
            <person name="Takahashi S."/>
            <person name="Yoshida T."/>
            <person name="Shimamura S."/>
            <person name="Takaki Y."/>
            <person name="Nagai Y."/>
            <person name="Toyoda A."/>
            <person name="Suzuki Y."/>
            <person name="Arimoto A."/>
            <person name="Ishii H."/>
            <person name="Satoh N."/>
            <person name="Nishiyama T."/>
            <person name="Hasebe M."/>
            <person name="Maruyama T."/>
            <person name="Minagawa J."/>
            <person name="Obokata J."/>
            <person name="Shigenobu S."/>
        </authorList>
    </citation>
    <scope>NUCLEOTIDE SEQUENCE [LARGE SCALE GENOMIC DNA]</scope>
</reference>
<protein>
    <recommendedName>
        <fullName evidence="3">Secreted protein</fullName>
    </recommendedName>
</protein>
<sequence length="85" mass="9378">MTRFSCLCCMNIITSHLRFEQAKGANGFSVSGSEMIRNYVQLMLAALPSSVFAWRRQGCEGQSLVLANEFYLHPCTQTTPVLASG</sequence>
<keyword evidence="2" id="KW-1185">Reference proteome</keyword>
<evidence type="ECO:0000313" key="2">
    <source>
        <dbReference type="Proteomes" id="UP000735302"/>
    </source>
</evidence>
<name>A0AAV4C6T6_9GAST</name>
<dbReference type="EMBL" id="BLXT01005884">
    <property type="protein sequence ID" value="GFO27150.1"/>
    <property type="molecule type" value="Genomic_DNA"/>
</dbReference>
<proteinExistence type="predicted"/>
<accession>A0AAV4C6T6</accession>
<comment type="caution">
    <text evidence="1">The sequence shown here is derived from an EMBL/GenBank/DDBJ whole genome shotgun (WGS) entry which is preliminary data.</text>
</comment>
<dbReference type="Proteomes" id="UP000735302">
    <property type="component" value="Unassembled WGS sequence"/>
</dbReference>